<dbReference type="Proteomes" id="UP000015105">
    <property type="component" value="Chromosome 1D"/>
</dbReference>
<evidence type="ECO:0000313" key="3">
    <source>
        <dbReference type="Proteomes" id="UP000015105"/>
    </source>
</evidence>
<reference evidence="2" key="5">
    <citation type="journal article" date="2021" name="G3 (Bethesda)">
        <title>Aegilops tauschii genome assembly Aet v5.0 features greater sequence contiguity and improved annotation.</title>
        <authorList>
            <person name="Wang L."/>
            <person name="Zhu T."/>
            <person name="Rodriguez J.C."/>
            <person name="Deal K.R."/>
            <person name="Dubcovsky J."/>
            <person name="McGuire P.E."/>
            <person name="Lux T."/>
            <person name="Spannagl M."/>
            <person name="Mayer K.F.X."/>
            <person name="Baldrich P."/>
            <person name="Meyers B.C."/>
            <person name="Huo N."/>
            <person name="Gu Y.Q."/>
            <person name="Zhou H."/>
            <person name="Devos K.M."/>
            <person name="Bennetzen J.L."/>
            <person name="Unver T."/>
            <person name="Budak H."/>
            <person name="Gulick P.J."/>
            <person name="Galiba G."/>
            <person name="Kalapos B."/>
            <person name="Nelson D.R."/>
            <person name="Li P."/>
            <person name="You F.M."/>
            <person name="Luo M.C."/>
            <person name="Dvorak J."/>
        </authorList>
    </citation>
    <scope>NUCLEOTIDE SEQUENCE [LARGE SCALE GENOMIC DNA]</scope>
    <source>
        <strain evidence="2">cv. AL8/78</strain>
    </source>
</reference>
<protein>
    <submittedName>
        <fullName evidence="2">Uncharacterized protein</fullName>
    </submittedName>
</protein>
<reference evidence="2" key="4">
    <citation type="submission" date="2019-03" db="UniProtKB">
        <authorList>
            <consortium name="EnsemblPlants"/>
        </authorList>
    </citation>
    <scope>IDENTIFICATION</scope>
</reference>
<proteinExistence type="predicted"/>
<evidence type="ECO:0000313" key="2">
    <source>
        <dbReference type="EnsemblPlants" id="AET1Gv20411400.16"/>
    </source>
</evidence>
<keyword evidence="3" id="KW-1185">Reference proteome</keyword>
<evidence type="ECO:0000256" key="1">
    <source>
        <dbReference type="SAM" id="MobiDB-lite"/>
    </source>
</evidence>
<dbReference type="Gramene" id="AET1Gv20411400.16">
    <property type="protein sequence ID" value="AET1Gv20411400.16"/>
    <property type="gene ID" value="AET1Gv20411400"/>
</dbReference>
<feature type="region of interest" description="Disordered" evidence="1">
    <location>
        <begin position="75"/>
        <end position="100"/>
    </location>
</feature>
<organism evidence="2 3">
    <name type="scientific">Aegilops tauschii subsp. strangulata</name>
    <name type="common">Goatgrass</name>
    <dbReference type="NCBI Taxonomy" id="200361"/>
    <lineage>
        <taxon>Eukaryota</taxon>
        <taxon>Viridiplantae</taxon>
        <taxon>Streptophyta</taxon>
        <taxon>Embryophyta</taxon>
        <taxon>Tracheophyta</taxon>
        <taxon>Spermatophyta</taxon>
        <taxon>Magnoliopsida</taxon>
        <taxon>Liliopsida</taxon>
        <taxon>Poales</taxon>
        <taxon>Poaceae</taxon>
        <taxon>BOP clade</taxon>
        <taxon>Pooideae</taxon>
        <taxon>Triticodae</taxon>
        <taxon>Triticeae</taxon>
        <taxon>Triticinae</taxon>
        <taxon>Aegilops</taxon>
    </lineage>
</organism>
<dbReference type="AlphaFoldDB" id="A0A452YGX2"/>
<reference evidence="3" key="1">
    <citation type="journal article" date="2014" name="Science">
        <title>Ancient hybridizations among the ancestral genomes of bread wheat.</title>
        <authorList>
            <consortium name="International Wheat Genome Sequencing Consortium,"/>
            <person name="Marcussen T."/>
            <person name="Sandve S.R."/>
            <person name="Heier L."/>
            <person name="Spannagl M."/>
            <person name="Pfeifer M."/>
            <person name="Jakobsen K.S."/>
            <person name="Wulff B.B."/>
            <person name="Steuernagel B."/>
            <person name="Mayer K.F."/>
            <person name="Olsen O.A."/>
        </authorList>
    </citation>
    <scope>NUCLEOTIDE SEQUENCE [LARGE SCALE GENOMIC DNA]</scope>
    <source>
        <strain evidence="3">cv. AL8/78</strain>
    </source>
</reference>
<name>A0A452YGX2_AEGTS</name>
<accession>A0A452YGX2</accession>
<dbReference type="EnsemblPlants" id="AET1Gv20411400.16">
    <property type="protein sequence ID" value="AET1Gv20411400.16"/>
    <property type="gene ID" value="AET1Gv20411400"/>
</dbReference>
<sequence>MSMQECLGSWLNSFGKEDKKLVLVGISAICWALWKARNGVIFENKRISDPMTIIKAMTHWMVDWSILQIREQQKKGAGAGGKTARTGSKRCLRGLSRVEN</sequence>
<reference evidence="2" key="3">
    <citation type="journal article" date="2017" name="Nature">
        <title>Genome sequence of the progenitor of the wheat D genome Aegilops tauschii.</title>
        <authorList>
            <person name="Luo M.C."/>
            <person name="Gu Y.Q."/>
            <person name="Puiu D."/>
            <person name="Wang H."/>
            <person name="Twardziok S.O."/>
            <person name="Deal K.R."/>
            <person name="Huo N."/>
            <person name="Zhu T."/>
            <person name="Wang L."/>
            <person name="Wang Y."/>
            <person name="McGuire P.E."/>
            <person name="Liu S."/>
            <person name="Long H."/>
            <person name="Ramasamy R.K."/>
            <person name="Rodriguez J.C."/>
            <person name="Van S.L."/>
            <person name="Yuan L."/>
            <person name="Wang Z."/>
            <person name="Xia Z."/>
            <person name="Xiao L."/>
            <person name="Anderson O.D."/>
            <person name="Ouyang S."/>
            <person name="Liang Y."/>
            <person name="Zimin A.V."/>
            <person name="Pertea G."/>
            <person name="Qi P."/>
            <person name="Bennetzen J.L."/>
            <person name="Dai X."/>
            <person name="Dawson M.W."/>
            <person name="Muller H.G."/>
            <person name="Kugler K."/>
            <person name="Rivarola-Duarte L."/>
            <person name="Spannagl M."/>
            <person name="Mayer K.F.X."/>
            <person name="Lu F.H."/>
            <person name="Bevan M.W."/>
            <person name="Leroy P."/>
            <person name="Li P."/>
            <person name="You F.M."/>
            <person name="Sun Q."/>
            <person name="Liu Z."/>
            <person name="Lyons E."/>
            <person name="Wicker T."/>
            <person name="Salzberg S.L."/>
            <person name="Devos K.M."/>
            <person name="Dvorak J."/>
        </authorList>
    </citation>
    <scope>NUCLEOTIDE SEQUENCE [LARGE SCALE GENOMIC DNA]</scope>
    <source>
        <strain evidence="2">cv. AL8/78</strain>
    </source>
</reference>
<reference evidence="3" key="2">
    <citation type="journal article" date="2017" name="Nat. Plants">
        <title>The Aegilops tauschii genome reveals multiple impacts of transposons.</title>
        <authorList>
            <person name="Zhao G."/>
            <person name="Zou C."/>
            <person name="Li K."/>
            <person name="Wang K."/>
            <person name="Li T."/>
            <person name="Gao L."/>
            <person name="Zhang X."/>
            <person name="Wang H."/>
            <person name="Yang Z."/>
            <person name="Liu X."/>
            <person name="Jiang W."/>
            <person name="Mao L."/>
            <person name="Kong X."/>
            <person name="Jiao Y."/>
            <person name="Jia J."/>
        </authorList>
    </citation>
    <scope>NUCLEOTIDE SEQUENCE [LARGE SCALE GENOMIC DNA]</scope>
    <source>
        <strain evidence="3">cv. AL8/78</strain>
    </source>
</reference>